<protein>
    <submittedName>
        <fullName evidence="2">DUF523 and DUF1722 domain-containing protein</fullName>
    </submittedName>
</protein>
<dbReference type="InterPro" id="IPR007553">
    <property type="entry name" value="2-thiour_desulf"/>
</dbReference>
<dbReference type="Pfam" id="PF08349">
    <property type="entry name" value="DUF1722"/>
    <property type="match status" value="1"/>
</dbReference>
<dbReference type="Proteomes" id="UP001214250">
    <property type="component" value="Chromosome 2"/>
</dbReference>
<dbReference type="PANTHER" id="PTHR30087">
    <property type="entry name" value="INNER MEMBRANE PROTEIN"/>
    <property type="match status" value="1"/>
</dbReference>
<gene>
    <name evidence="2" type="ORF">PQO03_14275</name>
</gene>
<dbReference type="PIRSF" id="PIRSF037004">
    <property type="entry name" value="UCP037004"/>
    <property type="match status" value="1"/>
</dbReference>
<reference evidence="2 3" key="1">
    <citation type="submission" date="2023-02" db="EMBL/GenBank/DDBJ databases">
        <title>Genome sequence of Lentisphaera profundi SAORIC-696.</title>
        <authorList>
            <person name="Kim e."/>
            <person name="Cho J.-C."/>
            <person name="Choi A."/>
            <person name="Kang I."/>
        </authorList>
    </citation>
    <scope>NUCLEOTIDE SEQUENCE [LARGE SCALE GENOMIC DNA]</scope>
    <source>
        <strain evidence="2 3">SAORIC-696</strain>
    </source>
</reference>
<accession>A0ABY7VYM3</accession>
<sequence length="314" mass="36330">MSKIKIGLSACLAGENVRYNGQNSLNKLITQDLEEYFEYVKVCPEVAIGMGTPRETIRVVRDGELQLRASRSNTDYSKDMRDFAKADMKRVADADLCGFIFKKGSPSCGVFRVKIYNTDGMPQVEKTSGFYAAQVMESFPWLPVEEEGRLNDPPLFENFIQKTFALGHWKEMLKEGLSHKGLLDFHQYHKYWIMAHNQAGLKRLGKMLANRGERSVEELASEYLKEYSEIVHRPPTSLKHSNVLYHLLGYFKQDIDSFDKGEMVKLIEQYRENHIPLVVPITRLAYFAKKYKQEYLLNQSYLRHPENLGVLNRL</sequence>
<evidence type="ECO:0000313" key="3">
    <source>
        <dbReference type="Proteomes" id="UP001214250"/>
    </source>
</evidence>
<dbReference type="InterPro" id="IPR017087">
    <property type="entry name" value="UCP037004"/>
</dbReference>
<dbReference type="EMBL" id="CP117812">
    <property type="protein sequence ID" value="WDE99001.1"/>
    <property type="molecule type" value="Genomic_DNA"/>
</dbReference>
<dbReference type="RefSeq" id="WP_274153864.1">
    <property type="nucleotide sequence ID" value="NZ_CP117812.1"/>
</dbReference>
<keyword evidence="3" id="KW-1185">Reference proteome</keyword>
<evidence type="ECO:0000313" key="2">
    <source>
        <dbReference type="EMBL" id="WDE99001.1"/>
    </source>
</evidence>
<evidence type="ECO:0000259" key="1">
    <source>
        <dbReference type="Pfam" id="PF08349"/>
    </source>
</evidence>
<dbReference type="PANTHER" id="PTHR30087:SF0">
    <property type="entry name" value="INNER MEMBRANE PROTEIN"/>
    <property type="match status" value="1"/>
</dbReference>
<dbReference type="InterPro" id="IPR013560">
    <property type="entry name" value="DUF1722"/>
</dbReference>
<dbReference type="Pfam" id="PF04463">
    <property type="entry name" value="2-thiour_desulf"/>
    <property type="match status" value="1"/>
</dbReference>
<feature type="domain" description="DUF1722" evidence="1">
    <location>
        <begin position="190"/>
        <end position="305"/>
    </location>
</feature>
<organism evidence="2 3">
    <name type="scientific">Lentisphaera profundi</name>
    <dbReference type="NCBI Taxonomy" id="1658616"/>
    <lineage>
        <taxon>Bacteria</taxon>
        <taxon>Pseudomonadati</taxon>
        <taxon>Lentisphaerota</taxon>
        <taxon>Lentisphaeria</taxon>
        <taxon>Lentisphaerales</taxon>
        <taxon>Lentisphaeraceae</taxon>
        <taxon>Lentisphaera</taxon>
    </lineage>
</organism>
<name>A0ABY7VYM3_9BACT</name>
<proteinExistence type="predicted"/>